<keyword evidence="2" id="KW-0521">NADP</keyword>
<organism evidence="5 6">
    <name type="scientific">Parafrankia irregularis</name>
    <dbReference type="NCBI Taxonomy" id="795642"/>
    <lineage>
        <taxon>Bacteria</taxon>
        <taxon>Bacillati</taxon>
        <taxon>Actinomycetota</taxon>
        <taxon>Actinomycetes</taxon>
        <taxon>Frankiales</taxon>
        <taxon>Frankiaceae</taxon>
        <taxon>Parafrankia</taxon>
    </lineage>
</organism>
<proteinExistence type="inferred from homology"/>
<dbReference type="PRINTS" id="PR00080">
    <property type="entry name" value="SDRFAMILY"/>
</dbReference>
<dbReference type="InterPro" id="IPR002347">
    <property type="entry name" value="SDR_fam"/>
</dbReference>
<evidence type="ECO:0000256" key="1">
    <source>
        <dbReference type="ARBA" id="ARBA00006484"/>
    </source>
</evidence>
<dbReference type="RefSeq" id="WP_091280585.1">
    <property type="nucleotide sequence ID" value="NZ_FAOZ01000016.1"/>
</dbReference>
<dbReference type="InterPro" id="IPR036291">
    <property type="entry name" value="NAD(P)-bd_dom_sf"/>
</dbReference>
<name>A0A0S4QR46_9ACTN</name>
<dbReference type="AlphaFoldDB" id="A0A0S4QR46"/>
<dbReference type="Proteomes" id="UP000198802">
    <property type="component" value="Unassembled WGS sequence"/>
</dbReference>
<dbReference type="PRINTS" id="PR00081">
    <property type="entry name" value="GDHRDH"/>
</dbReference>
<dbReference type="Gene3D" id="3.40.50.720">
    <property type="entry name" value="NAD(P)-binding Rossmann-like Domain"/>
    <property type="match status" value="1"/>
</dbReference>
<evidence type="ECO:0000256" key="3">
    <source>
        <dbReference type="ARBA" id="ARBA00023002"/>
    </source>
</evidence>
<gene>
    <name evidence="5" type="ORF">Ga0074812_116119</name>
</gene>
<evidence type="ECO:0000313" key="6">
    <source>
        <dbReference type="Proteomes" id="UP000198802"/>
    </source>
</evidence>
<dbReference type="Pfam" id="PF00106">
    <property type="entry name" value="adh_short"/>
    <property type="match status" value="1"/>
</dbReference>
<evidence type="ECO:0000313" key="5">
    <source>
        <dbReference type="EMBL" id="CUU58087.1"/>
    </source>
</evidence>
<evidence type="ECO:0000256" key="4">
    <source>
        <dbReference type="RuleBase" id="RU000363"/>
    </source>
</evidence>
<reference evidence="6" key="1">
    <citation type="submission" date="2015-11" db="EMBL/GenBank/DDBJ databases">
        <authorList>
            <person name="Varghese N."/>
        </authorList>
    </citation>
    <scope>NUCLEOTIDE SEQUENCE [LARGE SCALE GENOMIC DNA]</scope>
    <source>
        <strain evidence="6">DSM 45899</strain>
    </source>
</reference>
<evidence type="ECO:0000256" key="2">
    <source>
        <dbReference type="ARBA" id="ARBA00022857"/>
    </source>
</evidence>
<dbReference type="GO" id="GO:0016491">
    <property type="term" value="F:oxidoreductase activity"/>
    <property type="evidence" value="ECO:0007669"/>
    <property type="project" value="UniProtKB-KW"/>
</dbReference>
<keyword evidence="3" id="KW-0560">Oxidoreductase</keyword>
<dbReference type="EMBL" id="FAOZ01000016">
    <property type="protein sequence ID" value="CUU58087.1"/>
    <property type="molecule type" value="Genomic_DNA"/>
</dbReference>
<protein>
    <submittedName>
        <fullName evidence="5">NADP-dependent 3-hydroxy acid dehydrogenase YdfG</fullName>
    </submittedName>
</protein>
<dbReference type="SUPFAM" id="SSF51735">
    <property type="entry name" value="NAD(P)-binding Rossmann-fold domains"/>
    <property type="match status" value="1"/>
</dbReference>
<sequence>MAEETTKSGIALVTGANKGIGREVAAQLAEQGFTVLVGARDAALGAAAADEISAAGGDAQFVRLDVTDDDSVRIAADFIGERFGRLDVLVNNAGISGGIDTLIPSTANPDSVRAVFDTNVFGVIRVTNAVLPWLLRSTAPRIVNLSSSVGSLSIMGDPAGPFANVPASAGYAPSKTALNAITVQYAKELRKDNVLVNAADPGRCDTDLIRGVGFPSPRTAAEGATVAVRLATLGPDGPTGGIFSETGSVPW</sequence>
<accession>A0A0S4QR46</accession>
<comment type="similarity">
    <text evidence="1 4">Belongs to the short-chain dehydrogenases/reductases (SDR) family.</text>
</comment>
<keyword evidence="6" id="KW-1185">Reference proteome</keyword>
<dbReference type="PANTHER" id="PTHR43490:SF99">
    <property type="entry name" value="SHORT-CHAIN DEHYDROGENASE_REDUCTASE"/>
    <property type="match status" value="1"/>
</dbReference>
<dbReference type="PANTHER" id="PTHR43490">
    <property type="entry name" value="(+)-NEOMENTHOL DEHYDROGENASE"/>
    <property type="match status" value="1"/>
</dbReference>